<dbReference type="OrthoDB" id="269227at2759"/>
<dbReference type="GO" id="GO:0050660">
    <property type="term" value="F:flavin adenine dinucleotide binding"/>
    <property type="evidence" value="ECO:0007669"/>
    <property type="project" value="InterPro"/>
</dbReference>
<dbReference type="PANTHER" id="PTHR11552:SF115">
    <property type="entry name" value="DEHYDROGENASE XPTC-RELATED"/>
    <property type="match status" value="1"/>
</dbReference>
<evidence type="ECO:0008006" key="9">
    <source>
        <dbReference type="Google" id="ProtNLM"/>
    </source>
</evidence>
<gene>
    <name evidence="7" type="ORF">CKM354_001239400</name>
</gene>
<dbReference type="InterPro" id="IPR000172">
    <property type="entry name" value="GMC_OxRdtase_N"/>
</dbReference>
<protein>
    <recommendedName>
        <fullName evidence="9">Glucose-methanol-choline oxidoreductase N-terminal domain-containing protein</fullName>
    </recommendedName>
</protein>
<evidence type="ECO:0000259" key="6">
    <source>
        <dbReference type="Pfam" id="PF05199"/>
    </source>
</evidence>
<dbReference type="SUPFAM" id="SSF54373">
    <property type="entry name" value="FAD-linked reductases, C-terminal domain"/>
    <property type="match status" value="1"/>
</dbReference>
<dbReference type="RefSeq" id="XP_044663851.1">
    <property type="nucleotide sequence ID" value="XM_044807916.1"/>
</dbReference>
<dbReference type="InterPro" id="IPR007867">
    <property type="entry name" value="GMC_OxRtase_C"/>
</dbReference>
<evidence type="ECO:0000256" key="3">
    <source>
        <dbReference type="PIRSR" id="PIRSR000137-2"/>
    </source>
</evidence>
<comment type="caution">
    <text evidence="7">The sequence shown here is derived from an EMBL/GenBank/DDBJ whole genome shotgun (WGS) entry which is preliminary data.</text>
</comment>
<dbReference type="Pfam" id="PF05199">
    <property type="entry name" value="GMC_oxred_C"/>
    <property type="match status" value="1"/>
</dbReference>
<evidence type="ECO:0000259" key="5">
    <source>
        <dbReference type="Pfam" id="PF00732"/>
    </source>
</evidence>
<dbReference type="Gene3D" id="3.30.560.10">
    <property type="entry name" value="Glucose Oxidase, domain 3"/>
    <property type="match status" value="1"/>
</dbReference>
<dbReference type="PIRSF" id="PIRSF000137">
    <property type="entry name" value="Alcohol_oxidase"/>
    <property type="match status" value="1"/>
</dbReference>
<dbReference type="EMBL" id="BOLY01000009">
    <property type="protein sequence ID" value="GIZ49364.1"/>
    <property type="molecule type" value="Genomic_DNA"/>
</dbReference>
<dbReference type="InterPro" id="IPR012132">
    <property type="entry name" value="GMC_OxRdtase"/>
</dbReference>
<keyword evidence="4" id="KW-0732">Signal</keyword>
<dbReference type="Pfam" id="PF00732">
    <property type="entry name" value="GMC_oxred_N"/>
    <property type="match status" value="1"/>
</dbReference>
<dbReference type="SUPFAM" id="SSF51905">
    <property type="entry name" value="FAD/NAD(P)-binding domain"/>
    <property type="match status" value="1"/>
</dbReference>
<organism evidence="7 8">
    <name type="scientific">Cercospora kikuchii</name>
    <dbReference type="NCBI Taxonomy" id="84275"/>
    <lineage>
        <taxon>Eukaryota</taxon>
        <taxon>Fungi</taxon>
        <taxon>Dikarya</taxon>
        <taxon>Ascomycota</taxon>
        <taxon>Pezizomycotina</taxon>
        <taxon>Dothideomycetes</taxon>
        <taxon>Dothideomycetidae</taxon>
        <taxon>Mycosphaerellales</taxon>
        <taxon>Mycosphaerellaceae</taxon>
        <taxon>Cercospora</taxon>
    </lineage>
</organism>
<feature type="chain" id="PRO_5040165725" description="Glucose-methanol-choline oxidoreductase N-terminal domain-containing protein" evidence="4">
    <location>
        <begin position="22"/>
        <end position="620"/>
    </location>
</feature>
<feature type="active site" description="Proton acceptor" evidence="2">
    <location>
        <position position="596"/>
    </location>
</feature>
<feature type="binding site" evidence="3">
    <location>
        <position position="110"/>
    </location>
    <ligand>
        <name>FAD</name>
        <dbReference type="ChEBI" id="CHEBI:57692"/>
    </ligand>
</feature>
<keyword evidence="8" id="KW-1185">Reference proteome</keyword>
<dbReference type="GeneID" id="68297969"/>
<sequence length="620" mass="67317">MAWVFLLYLSLFGLTISSANSGALHGAEDLRPSYDYIIAGGGTSGLVVANRLTEDPNVNVLVIEYGYLDDGGPDALVPGIKPADKYWRTYTSVPQPGLNNRTGILHTGQVVGGGTVVNAMFFNRGSAEDYNSWEELGNPGWSWNDLLPYFKKSESFTPATPEIAAQYQIPADISAHGVDGPVGTSYPPYSFAIIDYFYRAWESIGVKRNPQPDDGLAVGVFHSSLSVRHDSMTRSSASAAYYKPIADHRPNLHLLTGQRVSKVIFDGKRASGVGYFARDGVRTTRQVRASREVLLAAGAQRTPQLALLSGVGCEKLLSDLGIPIVEDLPGVGYNFQDQPSYITQLNLTGWSGPTPDWLFSANASHPDFVQEQWKLYTEAKQGAYTLPATGGCDVAFLPLPNVTRQHEAIIDAAKEVDVTQCVPRGASDSVLRGYKAQQEILLKYYGSPRTAVQESAHTGGSGLALVQLKPLSRGSILINSTDPEDDPVIDFGTFMHPSDIDIMVAIFRKNKEFIRSGPMQEIGATIPDAEADAESDEQIVELLRNKTQSSWQHPVGTMAMMPRELGGVVDPELRVYGVEGLRVIDASIMPLIPAAHTSSTVYAVAEKAADMIKAKYNQMP</sequence>
<dbReference type="PANTHER" id="PTHR11552">
    <property type="entry name" value="GLUCOSE-METHANOL-CHOLINE GMC OXIDOREDUCTASE"/>
    <property type="match status" value="1"/>
</dbReference>
<evidence type="ECO:0000256" key="2">
    <source>
        <dbReference type="PIRSR" id="PIRSR000137-1"/>
    </source>
</evidence>
<evidence type="ECO:0000313" key="7">
    <source>
        <dbReference type="EMBL" id="GIZ49364.1"/>
    </source>
</evidence>
<comment type="cofactor">
    <cofactor evidence="3">
        <name>FAD</name>
        <dbReference type="ChEBI" id="CHEBI:57692"/>
    </cofactor>
</comment>
<feature type="binding site" evidence="3">
    <location>
        <position position="260"/>
    </location>
    <ligand>
        <name>FAD</name>
        <dbReference type="ChEBI" id="CHEBI:57692"/>
    </ligand>
</feature>
<feature type="active site" description="Proton donor" evidence="2">
    <location>
        <position position="553"/>
    </location>
</feature>
<feature type="binding site" evidence="3">
    <location>
        <begin position="43"/>
        <end position="44"/>
    </location>
    <ligand>
        <name>FAD</name>
        <dbReference type="ChEBI" id="CHEBI:57692"/>
    </ligand>
</feature>
<accession>A0A9P3FLX1</accession>
<feature type="domain" description="Glucose-methanol-choline oxidoreductase N-terminal" evidence="5">
    <location>
        <begin position="34"/>
        <end position="339"/>
    </location>
</feature>
<proteinExistence type="inferred from homology"/>
<feature type="domain" description="Glucose-methanol-choline oxidoreductase C-terminal" evidence="6">
    <location>
        <begin position="470"/>
        <end position="605"/>
    </location>
</feature>
<keyword evidence="3" id="KW-0285">Flavoprotein</keyword>
<dbReference type="InterPro" id="IPR036188">
    <property type="entry name" value="FAD/NAD-bd_sf"/>
</dbReference>
<feature type="signal peptide" evidence="4">
    <location>
        <begin position="1"/>
        <end position="21"/>
    </location>
</feature>
<evidence type="ECO:0000256" key="4">
    <source>
        <dbReference type="SAM" id="SignalP"/>
    </source>
</evidence>
<evidence type="ECO:0000313" key="8">
    <source>
        <dbReference type="Proteomes" id="UP000825890"/>
    </source>
</evidence>
<name>A0A9P3FLX1_9PEZI</name>
<comment type="similarity">
    <text evidence="1">Belongs to the GMC oxidoreductase family.</text>
</comment>
<dbReference type="Proteomes" id="UP000825890">
    <property type="component" value="Unassembled WGS sequence"/>
</dbReference>
<keyword evidence="3" id="KW-0274">FAD</keyword>
<reference evidence="7 8" key="1">
    <citation type="submission" date="2021-01" db="EMBL/GenBank/DDBJ databases">
        <title>Cercospora kikuchii MAFF 305040 whole genome shotgun sequence.</title>
        <authorList>
            <person name="Kashiwa T."/>
            <person name="Suzuki T."/>
        </authorList>
    </citation>
    <scope>NUCLEOTIDE SEQUENCE [LARGE SCALE GENOMIC DNA]</scope>
    <source>
        <strain evidence="7 8">MAFF 305040</strain>
    </source>
</reference>
<evidence type="ECO:0000256" key="1">
    <source>
        <dbReference type="ARBA" id="ARBA00010790"/>
    </source>
</evidence>
<dbReference type="GO" id="GO:0044550">
    <property type="term" value="P:secondary metabolite biosynthetic process"/>
    <property type="evidence" value="ECO:0007669"/>
    <property type="project" value="TreeGrafter"/>
</dbReference>
<dbReference type="AlphaFoldDB" id="A0A9P3FLX1"/>
<dbReference type="Gene3D" id="3.50.50.60">
    <property type="entry name" value="FAD/NAD(P)-binding domain"/>
    <property type="match status" value="1"/>
</dbReference>
<dbReference type="GO" id="GO:0016614">
    <property type="term" value="F:oxidoreductase activity, acting on CH-OH group of donors"/>
    <property type="evidence" value="ECO:0007669"/>
    <property type="project" value="InterPro"/>
</dbReference>